<dbReference type="InterPro" id="IPR038725">
    <property type="entry name" value="YdaG_split_barrel_FMN-bd"/>
</dbReference>
<evidence type="ECO:0000313" key="2">
    <source>
        <dbReference type="EMBL" id="OXM56138.1"/>
    </source>
</evidence>
<keyword evidence="3" id="KW-1185">Reference proteome</keyword>
<dbReference type="SUPFAM" id="SSF50475">
    <property type="entry name" value="FMN-binding split barrel"/>
    <property type="match status" value="1"/>
</dbReference>
<dbReference type="OrthoDB" id="1432662at2"/>
<dbReference type="Gene3D" id="2.30.110.10">
    <property type="entry name" value="Electron Transport, Fmn-binding Protein, Chain A"/>
    <property type="match status" value="1"/>
</dbReference>
<dbReference type="Pfam" id="PF16242">
    <property type="entry name" value="Pyrid_ox_like"/>
    <property type="match status" value="1"/>
</dbReference>
<dbReference type="PANTHER" id="PTHR34818:SF1">
    <property type="entry name" value="PROTEIN BLI-3"/>
    <property type="match status" value="1"/>
</dbReference>
<dbReference type="Proteomes" id="UP000215223">
    <property type="component" value="Unassembled WGS sequence"/>
</dbReference>
<evidence type="ECO:0000313" key="3">
    <source>
        <dbReference type="Proteomes" id="UP000215223"/>
    </source>
</evidence>
<reference evidence="2 3" key="1">
    <citation type="submission" date="2017-07" db="EMBL/GenBank/DDBJ databases">
        <title>Amycolatopsis thailandensis Genome sequencing and assembly.</title>
        <authorList>
            <person name="Kaur N."/>
            <person name="Mayilraj S."/>
        </authorList>
    </citation>
    <scope>NUCLEOTIDE SEQUENCE [LARGE SCALE GENOMIC DNA]</scope>
    <source>
        <strain evidence="2 3">JCM 16380</strain>
    </source>
</reference>
<dbReference type="RefSeq" id="WP_093934470.1">
    <property type="nucleotide sequence ID" value="NZ_NMQT01000051.1"/>
</dbReference>
<gene>
    <name evidence="2" type="ORF">CFP71_15065</name>
</gene>
<dbReference type="InterPro" id="IPR052917">
    <property type="entry name" value="Stress-Dev_Protein"/>
</dbReference>
<feature type="domain" description="General stress protein FMN-binding split barrel" evidence="1">
    <location>
        <begin position="5"/>
        <end position="150"/>
    </location>
</feature>
<name>A0A229SB56_9PSEU</name>
<evidence type="ECO:0000259" key="1">
    <source>
        <dbReference type="Pfam" id="PF16242"/>
    </source>
</evidence>
<proteinExistence type="predicted"/>
<protein>
    <submittedName>
        <fullName evidence="2">Pyridoxamine 5'-phosphate oxidase</fullName>
    </submittedName>
</protein>
<comment type="caution">
    <text evidence="2">The sequence shown here is derived from an EMBL/GenBank/DDBJ whole genome shotgun (WGS) entry which is preliminary data.</text>
</comment>
<dbReference type="PANTHER" id="PTHR34818">
    <property type="entry name" value="PROTEIN BLI-3"/>
    <property type="match status" value="1"/>
</dbReference>
<sequence>MNEDDLRIVTDIARDVRIAMITSGNPDGKLTSHPMTTQQVDFDGTAWFFVSKDADLVRNIAHDNQVNIAYSGSGSWLSLSGTGLVVDDDERKKELWNELVEAWFPDGSDDPNVVLLKVNADSAEYWSSPGGKPRALFEMAKARLTGKEPNPGHNDTVTL</sequence>
<accession>A0A229SB56</accession>
<dbReference type="AlphaFoldDB" id="A0A229SB56"/>
<dbReference type="EMBL" id="NMQT01000051">
    <property type="protein sequence ID" value="OXM56138.1"/>
    <property type="molecule type" value="Genomic_DNA"/>
</dbReference>
<organism evidence="2 3">
    <name type="scientific">Amycolatopsis thailandensis</name>
    <dbReference type="NCBI Taxonomy" id="589330"/>
    <lineage>
        <taxon>Bacteria</taxon>
        <taxon>Bacillati</taxon>
        <taxon>Actinomycetota</taxon>
        <taxon>Actinomycetes</taxon>
        <taxon>Pseudonocardiales</taxon>
        <taxon>Pseudonocardiaceae</taxon>
        <taxon>Amycolatopsis</taxon>
    </lineage>
</organism>
<dbReference type="InterPro" id="IPR012349">
    <property type="entry name" value="Split_barrel_FMN-bd"/>
</dbReference>